<keyword evidence="8" id="KW-1185">Reference proteome</keyword>
<keyword evidence="3" id="KW-0408">Iron</keyword>
<gene>
    <name evidence="7" type="ORF">V565_028570</name>
</gene>
<dbReference type="Pfam" id="PF00173">
    <property type="entry name" value="Cyt-b5"/>
    <property type="match status" value="1"/>
</dbReference>
<evidence type="ECO:0000256" key="3">
    <source>
        <dbReference type="ARBA" id="ARBA00023004"/>
    </source>
</evidence>
<dbReference type="GO" id="GO:0005737">
    <property type="term" value="C:cytoplasm"/>
    <property type="evidence" value="ECO:0007669"/>
    <property type="project" value="TreeGrafter"/>
</dbReference>
<evidence type="ECO:0000256" key="4">
    <source>
        <dbReference type="SAM" id="MobiDB-lite"/>
    </source>
</evidence>
<keyword evidence="2" id="KW-0479">Metal-binding</keyword>
<keyword evidence="5" id="KW-0812">Transmembrane</keyword>
<evidence type="ECO:0000259" key="6">
    <source>
        <dbReference type="PROSITE" id="PS50255"/>
    </source>
</evidence>
<proteinExistence type="predicted"/>
<dbReference type="EMBL" id="AZST01000054">
    <property type="protein sequence ID" value="KEP53627.1"/>
    <property type="molecule type" value="Genomic_DNA"/>
</dbReference>
<feature type="region of interest" description="Disordered" evidence="4">
    <location>
        <begin position="502"/>
        <end position="624"/>
    </location>
</feature>
<feature type="compositionally biased region" description="Polar residues" evidence="4">
    <location>
        <begin position="524"/>
        <end position="545"/>
    </location>
</feature>
<accession>A0A074SUP7</accession>
<dbReference type="GO" id="GO:0020037">
    <property type="term" value="F:heme binding"/>
    <property type="evidence" value="ECO:0007669"/>
    <property type="project" value="InterPro"/>
</dbReference>
<dbReference type="GO" id="GO:0046872">
    <property type="term" value="F:metal ion binding"/>
    <property type="evidence" value="ECO:0007669"/>
    <property type="project" value="UniProtKB-KW"/>
</dbReference>
<sequence length="785" mass="86602">MKISQLEYPTQKEYTIPYLPHVFYVLLLLLLSILMPMNIVLVGSDVVTSLKSDPTSINPPWGLPDFWPDFLRPSTPEKCHPAFITDDMNLRTNSSMPIFKYVLRGAYPKSTQHNPANRIYPVPYLANKLSNCELHTITLRVDIPAVIMKYQAEVYCTLEGFWDESLVSETPNEVVFVITYTRGTIDLAPDDMFDHITLTLNPNPRDPYGQRSAPAYSLGELPINSSSSNNVLAVLDGMHSDLLGAIWAQAMIRGGVNDTSLSLHKTYIALWTEDTGDYCSDTPDATCGSIADYNWVLFAYDAFGNDSVFIAPFNITITNSIIALRDAIMIDLGNAQASSNIYLNKTYFNEVIRTDPFHAESASILTNLPGDARINSSDYWHFCSSWACINTPWAGAFRNVTEHQPLRNIILPYQPNGTQATALNFKYLCPTFRRKPINSMLVSVFTVTMLTSLYALFQWCMPMVEARYQKWQQATARAMNQDTEDQADEEHHLVGIPMARTNTFDSSNTLYDPVSQTEKDKTGRTTNDSANSNSEAPAPTINLSEPSPPASESGKEYGDVDEDDDAPPPFPLPNSIQRSSGSSQPPTVTANSSITLVSSAPAARQRSPSPDSKRMPPPRLPAIRLPTVSTNGLLASNSATQRGNTIFIPSTGGLALPPSTTKRMPNVNTKGKARAKVALAPGHGALDWADLKSSGVDLRGVTELQRITPSMLKEHRSRDDAWSAFGGKVYNITPYLAYHPGGEKELMRVAGRDGSKLFGKSTTHAWVNLDFMLDGCLVGFLVPEE</sequence>
<dbReference type="HOGENOM" id="CLU_019848_0_0_1"/>
<keyword evidence="5" id="KW-1133">Transmembrane helix</keyword>
<dbReference type="STRING" id="1423351.A0A074SUP7"/>
<reference evidence="7 8" key="1">
    <citation type="submission" date="2013-12" db="EMBL/GenBank/DDBJ databases">
        <authorList>
            <person name="Cubeta M."/>
            <person name="Pakala S."/>
            <person name="Fedorova N."/>
            <person name="Thomas E."/>
            <person name="Dean R."/>
            <person name="Jabaji S."/>
            <person name="Neate S."/>
            <person name="Toda T."/>
            <person name="Tavantzis S."/>
            <person name="Vilgalys R."/>
            <person name="Bharathan N."/>
            <person name="Pakala S."/>
            <person name="Losada L.S."/>
            <person name="Zafar N."/>
            <person name="Nierman W."/>
        </authorList>
    </citation>
    <scope>NUCLEOTIDE SEQUENCE [LARGE SCALE GENOMIC DNA]</scope>
    <source>
        <strain evidence="7 8">123E</strain>
    </source>
</reference>
<dbReference type="AlphaFoldDB" id="A0A074SUP7"/>
<evidence type="ECO:0000256" key="5">
    <source>
        <dbReference type="SAM" id="Phobius"/>
    </source>
</evidence>
<feature type="domain" description="Cytochrome b5 heme-binding" evidence="6">
    <location>
        <begin position="704"/>
        <end position="782"/>
    </location>
</feature>
<dbReference type="GO" id="GO:0004128">
    <property type="term" value="F:cytochrome-b5 reductase activity, acting on NAD(P)H"/>
    <property type="evidence" value="ECO:0007669"/>
    <property type="project" value="TreeGrafter"/>
</dbReference>
<dbReference type="OrthoDB" id="432299at2759"/>
<dbReference type="FunFam" id="3.10.120.10:FF:000001">
    <property type="entry name" value="Cytochrome b5 reductase 4"/>
    <property type="match status" value="1"/>
</dbReference>
<dbReference type="SMART" id="SM01117">
    <property type="entry name" value="Cyt-b5"/>
    <property type="match status" value="1"/>
</dbReference>
<comment type="caution">
    <text evidence="7">The sequence shown here is derived from an EMBL/GenBank/DDBJ whole genome shotgun (WGS) entry which is preliminary data.</text>
</comment>
<dbReference type="InterPro" id="IPR001199">
    <property type="entry name" value="Cyt_B5-like_heme/steroid-bd"/>
</dbReference>
<evidence type="ECO:0000313" key="7">
    <source>
        <dbReference type="EMBL" id="KEP53627.1"/>
    </source>
</evidence>
<dbReference type="Gene3D" id="3.10.120.10">
    <property type="entry name" value="Cytochrome b5-like heme/steroid binding domain"/>
    <property type="match status" value="1"/>
</dbReference>
<dbReference type="Proteomes" id="UP000027456">
    <property type="component" value="Unassembled WGS sequence"/>
</dbReference>
<feature type="compositionally biased region" description="Polar residues" evidence="4">
    <location>
        <begin position="574"/>
        <end position="597"/>
    </location>
</feature>
<dbReference type="SUPFAM" id="SSF55856">
    <property type="entry name" value="Cytochrome b5-like heme/steroid binding domain"/>
    <property type="match status" value="1"/>
</dbReference>
<organism evidence="7 8">
    <name type="scientific">Rhizoctonia solani 123E</name>
    <dbReference type="NCBI Taxonomy" id="1423351"/>
    <lineage>
        <taxon>Eukaryota</taxon>
        <taxon>Fungi</taxon>
        <taxon>Dikarya</taxon>
        <taxon>Basidiomycota</taxon>
        <taxon>Agaricomycotina</taxon>
        <taxon>Agaricomycetes</taxon>
        <taxon>Cantharellales</taxon>
        <taxon>Ceratobasidiaceae</taxon>
        <taxon>Rhizoctonia</taxon>
    </lineage>
</organism>
<dbReference type="PROSITE" id="PS00191">
    <property type="entry name" value="CYTOCHROME_B5_1"/>
    <property type="match status" value="1"/>
</dbReference>
<dbReference type="InterPro" id="IPR051872">
    <property type="entry name" value="Cytochrome_b5/Flavoprotein_Rdt"/>
</dbReference>
<evidence type="ECO:0000256" key="2">
    <source>
        <dbReference type="ARBA" id="ARBA00022723"/>
    </source>
</evidence>
<dbReference type="InterPro" id="IPR018506">
    <property type="entry name" value="Cyt_B5_heme-BS"/>
</dbReference>
<dbReference type="InterPro" id="IPR036400">
    <property type="entry name" value="Cyt_B5-like_heme/steroid_sf"/>
</dbReference>
<keyword evidence="5" id="KW-0472">Membrane</keyword>
<keyword evidence="1" id="KW-0349">Heme</keyword>
<evidence type="ECO:0000313" key="8">
    <source>
        <dbReference type="Proteomes" id="UP000027456"/>
    </source>
</evidence>
<feature type="compositionally biased region" description="Polar residues" evidence="4">
    <location>
        <begin position="502"/>
        <end position="516"/>
    </location>
</feature>
<evidence type="ECO:0000256" key="1">
    <source>
        <dbReference type="ARBA" id="ARBA00022617"/>
    </source>
</evidence>
<protein>
    <submittedName>
        <fullName evidence="7">Cytochrome b5-like heme/steroid-binding domain protein</fullName>
    </submittedName>
</protein>
<name>A0A074SUP7_9AGAM</name>
<feature type="transmembrane region" description="Helical" evidence="5">
    <location>
        <begin position="22"/>
        <end position="42"/>
    </location>
</feature>
<dbReference type="PANTHER" id="PTHR46237:SF1">
    <property type="entry name" value="CYTOCHROME B5 REDUCTASE 4"/>
    <property type="match status" value="1"/>
</dbReference>
<dbReference type="PROSITE" id="PS50255">
    <property type="entry name" value="CYTOCHROME_B5_2"/>
    <property type="match status" value="1"/>
</dbReference>
<dbReference type="PANTHER" id="PTHR46237">
    <property type="entry name" value="CYTOCHROME B5 REDUCTASE 4 FAMILY MEMBER"/>
    <property type="match status" value="1"/>
</dbReference>
<feature type="compositionally biased region" description="Low complexity" evidence="4">
    <location>
        <begin position="598"/>
        <end position="610"/>
    </location>
</feature>